<dbReference type="Gene3D" id="1.20.58.1700">
    <property type="match status" value="1"/>
</dbReference>
<dbReference type="InterPro" id="IPR014085">
    <property type="entry name" value="Allophanate_hydrolase"/>
</dbReference>
<keyword evidence="3" id="KW-0378">Hydrolase</keyword>
<evidence type="ECO:0000259" key="2">
    <source>
        <dbReference type="Pfam" id="PF21986"/>
    </source>
</evidence>
<dbReference type="OrthoDB" id="182039at2"/>
<evidence type="ECO:0000313" key="4">
    <source>
        <dbReference type="Proteomes" id="UP000198688"/>
    </source>
</evidence>
<dbReference type="Pfam" id="PF01425">
    <property type="entry name" value="Amidase"/>
    <property type="match status" value="1"/>
</dbReference>
<dbReference type="PANTHER" id="PTHR11895">
    <property type="entry name" value="TRANSAMIDASE"/>
    <property type="match status" value="1"/>
</dbReference>
<dbReference type="GO" id="GO:0016787">
    <property type="term" value="F:hydrolase activity"/>
    <property type="evidence" value="ECO:0007669"/>
    <property type="project" value="UniProtKB-KW"/>
</dbReference>
<keyword evidence="4" id="KW-1185">Reference proteome</keyword>
<protein>
    <submittedName>
        <fullName evidence="3">Allophanate hydrolase</fullName>
    </submittedName>
</protein>
<sequence length="549" mass="55983">MTPQDRVRAAYARIALGERPEAWITLRDEAAVLADAVAVEARLAAGEDLPLAGSLLAVKDNIDVAGLPTTAGCPGFAYQPDVSAPAVQRLVDAGALVLGKTNLDQFATGLVGTRSPYGAVRDVRDPSLVSGGSSSGSAVAVALGIADLALGTDTAGSGRVPAAFQGIVGIKPTRGVVPNDGVVPACRSFDCVTVFARTLGDAQRAANLMASPVWPASAPLAAPPRPVVAVPSRDELAGMSPEWLDAFEQVAKDLETAGAVLRPLRLAPFLAAAKLLYDGGFVAERYEAVGAFVTEHLADVDPTVGRIIASARDIPAHVLVADTARLARLRDEAMAEWGDADALLLPTAPLHPSIADVLADPVGVNSRVGTYTNFCNLFDLAAVAVPAPGLGVQVITRAHADAVAAGIAALIVGEPAPPSAATGLPLMVVGAHLSGQPLNEQLTAAGARFTATVTTAPSYRLHALPTTPPKPGLTRVDSGGASIEGEIWEMPPAALGPFLAALGEPMTLGKVRLADGTSVTGFLSEAAALAGAPDITHHGGWRAYLAENS</sequence>
<dbReference type="RefSeq" id="WP_092543474.1">
    <property type="nucleotide sequence ID" value="NZ_BOMJ01000013.1"/>
</dbReference>
<dbReference type="Pfam" id="PF21986">
    <property type="entry name" value="AH_C"/>
    <property type="match status" value="1"/>
</dbReference>
<dbReference type="AlphaFoldDB" id="A0A1H1VX90"/>
<name>A0A1H1VX90_9ACTN</name>
<dbReference type="PANTHER" id="PTHR11895:SF169">
    <property type="entry name" value="GLUTAMYL-TRNA(GLN) AMIDOTRANSFERASE"/>
    <property type="match status" value="1"/>
</dbReference>
<dbReference type="Gene3D" id="3.10.490.10">
    <property type="entry name" value="Gamma-glutamyl cyclotransferase-like"/>
    <property type="match status" value="1"/>
</dbReference>
<dbReference type="NCBIfam" id="TIGR02713">
    <property type="entry name" value="allophanate_hyd"/>
    <property type="match status" value="1"/>
</dbReference>
<dbReference type="InterPro" id="IPR000120">
    <property type="entry name" value="Amidase"/>
</dbReference>
<reference evidence="3 4" key="1">
    <citation type="submission" date="2016-10" db="EMBL/GenBank/DDBJ databases">
        <authorList>
            <person name="de Groot N.N."/>
        </authorList>
    </citation>
    <scope>NUCLEOTIDE SEQUENCE [LARGE SCALE GENOMIC DNA]</scope>
    <source>
        <strain evidence="3 4">DSM 43941</strain>
    </source>
</reference>
<evidence type="ECO:0000259" key="1">
    <source>
        <dbReference type="Pfam" id="PF01425"/>
    </source>
</evidence>
<dbReference type="NCBIfam" id="NF006043">
    <property type="entry name" value="PRK08186.1"/>
    <property type="match status" value="1"/>
</dbReference>
<accession>A0A1H1VX90</accession>
<dbReference type="STRING" id="113562.SAMN04489716_1917"/>
<gene>
    <name evidence="3" type="ORF">SAMN04489716_1917</name>
</gene>
<feature type="domain" description="Amidase" evidence="1">
    <location>
        <begin position="7"/>
        <end position="401"/>
    </location>
</feature>
<dbReference type="InterPro" id="IPR053844">
    <property type="entry name" value="AH_C"/>
</dbReference>
<dbReference type="InterPro" id="IPR023631">
    <property type="entry name" value="Amidase_dom"/>
</dbReference>
<dbReference type="SUPFAM" id="SSF75304">
    <property type="entry name" value="Amidase signature (AS) enzymes"/>
    <property type="match status" value="1"/>
</dbReference>
<organism evidence="3 4">
    <name type="scientific">Actinoplanes derwentensis</name>
    <dbReference type="NCBI Taxonomy" id="113562"/>
    <lineage>
        <taxon>Bacteria</taxon>
        <taxon>Bacillati</taxon>
        <taxon>Actinomycetota</taxon>
        <taxon>Actinomycetes</taxon>
        <taxon>Micromonosporales</taxon>
        <taxon>Micromonosporaceae</taxon>
        <taxon>Actinoplanes</taxon>
    </lineage>
</organism>
<evidence type="ECO:0000313" key="3">
    <source>
        <dbReference type="EMBL" id="SDS89608.1"/>
    </source>
</evidence>
<dbReference type="EMBL" id="LT629758">
    <property type="protein sequence ID" value="SDS89608.1"/>
    <property type="molecule type" value="Genomic_DNA"/>
</dbReference>
<dbReference type="Gene3D" id="3.90.1300.10">
    <property type="entry name" value="Amidase signature (AS) domain"/>
    <property type="match status" value="1"/>
</dbReference>
<proteinExistence type="predicted"/>
<dbReference type="InterPro" id="IPR036928">
    <property type="entry name" value="AS_sf"/>
</dbReference>
<feature type="domain" description="Allophanate hydrolase C-terminal" evidence="2">
    <location>
        <begin position="425"/>
        <end position="546"/>
    </location>
</feature>
<dbReference type="Proteomes" id="UP000198688">
    <property type="component" value="Chromosome I"/>
</dbReference>